<feature type="compositionally biased region" description="Basic and acidic residues" evidence="1">
    <location>
        <begin position="76"/>
        <end position="90"/>
    </location>
</feature>
<comment type="caution">
    <text evidence="2">The sequence shown here is derived from an EMBL/GenBank/DDBJ whole genome shotgun (WGS) entry which is preliminary data.</text>
</comment>
<feature type="region of interest" description="Disordered" evidence="1">
    <location>
        <begin position="58"/>
        <end position="165"/>
    </location>
</feature>
<feature type="compositionally biased region" description="Pro residues" evidence="1">
    <location>
        <begin position="387"/>
        <end position="398"/>
    </location>
</feature>
<organism evidence="2 3">
    <name type="scientific">Armillaria novae-zelandiae</name>
    <dbReference type="NCBI Taxonomy" id="153914"/>
    <lineage>
        <taxon>Eukaryota</taxon>
        <taxon>Fungi</taxon>
        <taxon>Dikarya</taxon>
        <taxon>Basidiomycota</taxon>
        <taxon>Agaricomycotina</taxon>
        <taxon>Agaricomycetes</taxon>
        <taxon>Agaricomycetidae</taxon>
        <taxon>Agaricales</taxon>
        <taxon>Marasmiineae</taxon>
        <taxon>Physalacriaceae</taxon>
        <taxon>Armillaria</taxon>
    </lineage>
</organism>
<reference evidence="2" key="1">
    <citation type="submission" date="2023-06" db="EMBL/GenBank/DDBJ databases">
        <authorList>
            <consortium name="Lawrence Berkeley National Laboratory"/>
            <person name="Ahrendt S."/>
            <person name="Sahu N."/>
            <person name="Indic B."/>
            <person name="Wong-Bajracharya J."/>
            <person name="Merenyi Z."/>
            <person name="Ke H.-M."/>
            <person name="Monk M."/>
            <person name="Kocsube S."/>
            <person name="Drula E."/>
            <person name="Lipzen A."/>
            <person name="Balint B."/>
            <person name="Henrissat B."/>
            <person name="Andreopoulos B."/>
            <person name="Martin F.M."/>
            <person name="Harder C.B."/>
            <person name="Rigling D."/>
            <person name="Ford K.L."/>
            <person name="Foster G.D."/>
            <person name="Pangilinan J."/>
            <person name="Papanicolaou A."/>
            <person name="Barry K."/>
            <person name="LaButti K."/>
            <person name="Viragh M."/>
            <person name="Koriabine M."/>
            <person name="Yan M."/>
            <person name="Riley R."/>
            <person name="Champramary S."/>
            <person name="Plett K.L."/>
            <person name="Tsai I.J."/>
            <person name="Slot J."/>
            <person name="Sipos G."/>
            <person name="Plett J."/>
            <person name="Nagy L.G."/>
            <person name="Grigoriev I.V."/>
        </authorList>
    </citation>
    <scope>NUCLEOTIDE SEQUENCE</scope>
    <source>
        <strain evidence="2">ICMP 16352</strain>
    </source>
</reference>
<dbReference type="Proteomes" id="UP001175227">
    <property type="component" value="Unassembled WGS sequence"/>
</dbReference>
<keyword evidence="3" id="KW-1185">Reference proteome</keyword>
<protein>
    <submittedName>
        <fullName evidence="2">Uncharacterized protein</fullName>
    </submittedName>
</protein>
<feature type="region of interest" description="Disordered" evidence="1">
    <location>
        <begin position="180"/>
        <end position="331"/>
    </location>
</feature>
<feature type="compositionally biased region" description="Basic and acidic residues" evidence="1">
    <location>
        <begin position="403"/>
        <end position="413"/>
    </location>
</feature>
<sequence>MKECRRKLRSYRPQQAASTSVRNLKAAELLTVKLYVSSHSYSSRKMRFDIFKRLGHHNSLPGSPATEDPPWTVYTRTHEGSRSSESDHSRTQASNESTRRRRRLQKRASGSQKSQSQYRRASRDTGYGTATTDARESFEILPSPNSEVGVYQHNPAPSSPSSSEGRLYYKEFSAVDLTEDSHGLTRSYPKPIDAFPPPMSSRGQSPDHQPTHIPVDEEGYSRRTSALDYRPTESPVLPSLFEGYPSGLPSSDSSSFNYSRPDPTLQDVPRSTPAYHDADIGVSPSVPVHHSHTEERPPRRHSHYSRPHHHKRSRHRNSHDQERKKPSTYYIVPGGMRVIFRDREGNEITRVGNWSETRQKYISPIIVQDENGNVLYRSDSDSQSSGSPPPPPRTPRTPPGAELQDRDCPDCTRQRSSTSSWQTSSRSYISYPRDERPNIVLIDGDGRQIPL</sequence>
<dbReference type="AlphaFoldDB" id="A0AA39PUU4"/>
<feature type="region of interest" description="Disordered" evidence="1">
    <location>
        <begin position="375"/>
        <end position="451"/>
    </location>
</feature>
<feature type="compositionally biased region" description="Basic residues" evidence="1">
    <location>
        <begin position="298"/>
        <end position="317"/>
    </location>
</feature>
<evidence type="ECO:0000313" key="2">
    <source>
        <dbReference type="EMBL" id="KAK0490967.1"/>
    </source>
</evidence>
<accession>A0AA39PUU4</accession>
<feature type="compositionally biased region" description="Polar residues" evidence="1">
    <location>
        <begin position="155"/>
        <end position="164"/>
    </location>
</feature>
<evidence type="ECO:0000313" key="3">
    <source>
        <dbReference type="Proteomes" id="UP001175227"/>
    </source>
</evidence>
<evidence type="ECO:0000256" key="1">
    <source>
        <dbReference type="SAM" id="MobiDB-lite"/>
    </source>
</evidence>
<feature type="compositionally biased region" description="Polar residues" evidence="1">
    <location>
        <begin position="108"/>
        <end position="119"/>
    </location>
</feature>
<proteinExistence type="predicted"/>
<gene>
    <name evidence="2" type="ORF">IW261DRAFT_1434894</name>
</gene>
<feature type="region of interest" description="Disordered" evidence="1">
    <location>
        <begin position="1"/>
        <end position="20"/>
    </location>
</feature>
<dbReference type="EMBL" id="JAUEPR010000001">
    <property type="protein sequence ID" value="KAK0490967.1"/>
    <property type="molecule type" value="Genomic_DNA"/>
</dbReference>
<feature type="compositionally biased region" description="Low complexity" evidence="1">
    <location>
        <begin position="414"/>
        <end position="427"/>
    </location>
</feature>
<name>A0AA39PUU4_9AGAR</name>
<feature type="compositionally biased region" description="Basic residues" evidence="1">
    <location>
        <begin position="1"/>
        <end position="10"/>
    </location>
</feature>